<name>A0A7Z0EHQ5_9ACTN</name>
<dbReference type="EMBL" id="JACCFS010000001">
    <property type="protein sequence ID" value="NYJ32288.1"/>
    <property type="molecule type" value="Genomic_DNA"/>
</dbReference>
<dbReference type="GO" id="GO:0051920">
    <property type="term" value="F:peroxiredoxin activity"/>
    <property type="evidence" value="ECO:0007669"/>
    <property type="project" value="InterPro"/>
</dbReference>
<dbReference type="SUPFAM" id="SSF69118">
    <property type="entry name" value="AhpD-like"/>
    <property type="match status" value="1"/>
</dbReference>
<dbReference type="GO" id="GO:0047570">
    <property type="term" value="F:3-oxoadipate enol-lactonase activity"/>
    <property type="evidence" value="ECO:0007669"/>
    <property type="project" value="UniProtKB-EC"/>
</dbReference>
<dbReference type="RefSeq" id="WP_179820029.1">
    <property type="nucleotide sequence ID" value="NZ_JACCFS010000001.1"/>
</dbReference>
<dbReference type="PANTHER" id="PTHR33570:SF2">
    <property type="entry name" value="CARBOXYMUCONOLACTONE DECARBOXYLASE-LIKE DOMAIN-CONTAINING PROTEIN"/>
    <property type="match status" value="1"/>
</dbReference>
<dbReference type="Gene3D" id="1.20.1290.10">
    <property type="entry name" value="AhpD-like"/>
    <property type="match status" value="1"/>
</dbReference>
<sequence>MSVDLHYTDSGPADAPPLVLAGSLGATLDMWEPQAQALSAVLRVIRIDLRGHGGSPVPEGPYSMADLGGDVVRLLDRLGIERAHFAGLSIGGMVGQWLALHAPERLDRLALLATSPYMGPARNWRDRAELVRREGADAVADSVVERWFTPDFAKGHAAEVTALRDRIAATAPEGYAGCCGAIENWDVREELDRISVPTLVVSGADDPATPPSGHGALIAERVPGARLTVLDEAAHLLSWEQSARVNTLLTAHFTAGDRASAGMRVRRSVLGDAHVDRAEARKTPFTEPFQDLITRYAWGEIWTRPGLDRRTRSCMVLTALVAHGHWAELAMHVRAALRNGLTRDEIGEVFLQAAVYCGVPAANKAFAVAQEVFAEHD</sequence>
<reference evidence="3 4" key="1">
    <citation type="submission" date="2020-07" db="EMBL/GenBank/DDBJ databases">
        <title>Sequencing the genomes of 1000 actinobacteria strains.</title>
        <authorList>
            <person name="Klenk H.-P."/>
        </authorList>
    </citation>
    <scope>NUCLEOTIDE SEQUENCE [LARGE SCALE GENOMIC DNA]</scope>
    <source>
        <strain evidence="3 4">DSM 44442</strain>
    </source>
</reference>
<feature type="domain" description="AB hydrolase-1" evidence="1">
    <location>
        <begin position="16"/>
        <end position="240"/>
    </location>
</feature>
<dbReference type="Gene3D" id="3.40.50.1820">
    <property type="entry name" value="alpha/beta hydrolase"/>
    <property type="match status" value="1"/>
</dbReference>
<protein>
    <submittedName>
        <fullName evidence="3">3-oxoadipate enol-lactonase/4-carboxymuconolactone decarboxylase</fullName>
        <ecNumber evidence="3">3.1.1.24</ecNumber>
        <ecNumber evidence="3">4.1.1.44</ecNumber>
    </submittedName>
</protein>
<dbReference type="InterPro" id="IPR012788">
    <property type="entry name" value="Decarb_PcaC"/>
</dbReference>
<feature type="domain" description="Carboxymuconolactone decarboxylase-like" evidence="2">
    <location>
        <begin position="289"/>
        <end position="371"/>
    </location>
</feature>
<dbReference type="EC" id="3.1.1.24" evidence="3"/>
<dbReference type="Pfam" id="PF00561">
    <property type="entry name" value="Abhydrolase_1"/>
    <property type="match status" value="1"/>
</dbReference>
<organism evidence="3 4">
    <name type="scientific">Nocardiopsis aegyptia</name>
    <dbReference type="NCBI Taxonomy" id="220378"/>
    <lineage>
        <taxon>Bacteria</taxon>
        <taxon>Bacillati</taxon>
        <taxon>Actinomycetota</taxon>
        <taxon>Actinomycetes</taxon>
        <taxon>Streptosporangiales</taxon>
        <taxon>Nocardiopsidaceae</taxon>
        <taxon>Nocardiopsis</taxon>
    </lineage>
</organism>
<dbReference type="Pfam" id="PF02627">
    <property type="entry name" value="CMD"/>
    <property type="match status" value="1"/>
</dbReference>
<dbReference type="EC" id="4.1.1.44" evidence="3"/>
<dbReference type="InterPro" id="IPR000073">
    <property type="entry name" value="AB_hydrolase_1"/>
</dbReference>
<dbReference type="PANTHER" id="PTHR33570">
    <property type="entry name" value="4-CARBOXYMUCONOLACTONE DECARBOXYLASE FAMILY PROTEIN"/>
    <property type="match status" value="1"/>
</dbReference>
<evidence type="ECO:0000313" key="3">
    <source>
        <dbReference type="EMBL" id="NYJ32288.1"/>
    </source>
</evidence>
<evidence type="ECO:0000259" key="1">
    <source>
        <dbReference type="Pfam" id="PF00561"/>
    </source>
</evidence>
<dbReference type="InterPro" id="IPR029058">
    <property type="entry name" value="AB_hydrolase_fold"/>
</dbReference>
<dbReference type="InterPro" id="IPR029032">
    <property type="entry name" value="AhpD-like"/>
</dbReference>
<evidence type="ECO:0000313" key="4">
    <source>
        <dbReference type="Proteomes" id="UP000572051"/>
    </source>
</evidence>
<dbReference type="AlphaFoldDB" id="A0A7Z0EHQ5"/>
<dbReference type="InterPro" id="IPR052512">
    <property type="entry name" value="4CMD/NDH-1_regulator"/>
</dbReference>
<accession>A0A7Z0EHQ5</accession>
<dbReference type="InterPro" id="IPR026968">
    <property type="entry name" value="PcaD/CatD"/>
</dbReference>
<evidence type="ECO:0000259" key="2">
    <source>
        <dbReference type="Pfam" id="PF02627"/>
    </source>
</evidence>
<dbReference type="NCBIfam" id="TIGR02427">
    <property type="entry name" value="protocat_pcaD"/>
    <property type="match status" value="1"/>
</dbReference>
<keyword evidence="3" id="KW-0378">Hydrolase</keyword>
<dbReference type="GO" id="GO:0042952">
    <property type="term" value="P:beta-ketoadipate pathway"/>
    <property type="evidence" value="ECO:0007669"/>
    <property type="project" value="InterPro"/>
</dbReference>
<comment type="caution">
    <text evidence="3">The sequence shown here is derived from an EMBL/GenBank/DDBJ whole genome shotgun (WGS) entry which is preliminary data.</text>
</comment>
<proteinExistence type="predicted"/>
<dbReference type="SUPFAM" id="SSF53474">
    <property type="entry name" value="alpha/beta-Hydrolases"/>
    <property type="match status" value="1"/>
</dbReference>
<keyword evidence="3" id="KW-0456">Lyase</keyword>
<keyword evidence="4" id="KW-1185">Reference proteome</keyword>
<dbReference type="GO" id="GO:0047575">
    <property type="term" value="F:4-carboxymuconolactone decarboxylase activity"/>
    <property type="evidence" value="ECO:0007669"/>
    <property type="project" value="UniProtKB-EC"/>
</dbReference>
<dbReference type="Proteomes" id="UP000572051">
    <property type="component" value="Unassembled WGS sequence"/>
</dbReference>
<dbReference type="PRINTS" id="PR00111">
    <property type="entry name" value="ABHYDROLASE"/>
</dbReference>
<dbReference type="InterPro" id="IPR003779">
    <property type="entry name" value="CMD-like"/>
</dbReference>
<gene>
    <name evidence="3" type="ORF">HNR10_000169</name>
</gene>
<dbReference type="NCBIfam" id="TIGR02425">
    <property type="entry name" value="decarb_PcaC"/>
    <property type="match status" value="1"/>
</dbReference>